<name>A0ABV2H6S6_9HYPH</name>
<feature type="domain" description="ABC-type glycine betaine transport system substrate-binding" evidence="2">
    <location>
        <begin position="34"/>
        <end position="287"/>
    </location>
</feature>
<dbReference type="SUPFAM" id="SSF53850">
    <property type="entry name" value="Periplasmic binding protein-like II"/>
    <property type="match status" value="1"/>
</dbReference>
<sequence>MPMTKPLKILLTGAISVFALTQVATAAEPESCGTVRFSDVGWTDITATTATASVLLQALGYETDVKVLSVPVTYSSLKNKDIDVFLGNWMPTMEGDIAPYRQDKSVESYGPNLTGAKYTLATNAKGAELGIKDFSDIAEHSEELDGKIYAIEPGNDGNRLILDMVSNDTFGLKDFEVVESSEQGMLAQVARADRAGEPIVFLGWAPHPMNASFDLTYLSGGDEVFGPDYGGAEVFTNVRAGYIEECPNVGTFVKNLTFSLPMENEIMGKILNDGKEAEAAATEWLKNNPGAVEPWLEGVTTKDGGDAMAAVKSELGL</sequence>
<feature type="signal peptide" evidence="1">
    <location>
        <begin position="1"/>
        <end position="26"/>
    </location>
</feature>
<protein>
    <submittedName>
        <fullName evidence="3">Glycine betaine/proline transport system substrate-binding protein</fullName>
    </submittedName>
</protein>
<evidence type="ECO:0000259" key="2">
    <source>
        <dbReference type="Pfam" id="PF04069"/>
    </source>
</evidence>
<evidence type="ECO:0000313" key="4">
    <source>
        <dbReference type="Proteomes" id="UP001549031"/>
    </source>
</evidence>
<dbReference type="EMBL" id="JBEPLJ010000008">
    <property type="protein sequence ID" value="MET3586251.1"/>
    <property type="molecule type" value="Genomic_DNA"/>
</dbReference>
<reference evidence="3 4" key="1">
    <citation type="submission" date="2024-06" db="EMBL/GenBank/DDBJ databases">
        <title>Genomic Encyclopedia of Type Strains, Phase IV (KMG-IV): sequencing the most valuable type-strain genomes for metagenomic binning, comparative biology and taxonomic classification.</title>
        <authorList>
            <person name="Goeker M."/>
        </authorList>
    </citation>
    <scope>NUCLEOTIDE SEQUENCE [LARGE SCALE GENOMIC DNA]</scope>
    <source>
        <strain evidence="3 4">DSM 105042</strain>
    </source>
</reference>
<evidence type="ECO:0000256" key="1">
    <source>
        <dbReference type="SAM" id="SignalP"/>
    </source>
</evidence>
<dbReference type="CDD" id="cd13640">
    <property type="entry name" value="PBP2_ChoX"/>
    <property type="match status" value="1"/>
</dbReference>
<accession>A0ABV2H6S6</accession>
<dbReference type="NCBIfam" id="TIGR03414">
    <property type="entry name" value="ABC_choline_bnd"/>
    <property type="match status" value="1"/>
</dbReference>
<dbReference type="Proteomes" id="UP001549031">
    <property type="component" value="Unassembled WGS sequence"/>
</dbReference>
<dbReference type="Gene3D" id="3.40.190.100">
    <property type="entry name" value="Glycine betaine-binding periplasmic protein, domain 2"/>
    <property type="match status" value="1"/>
</dbReference>
<dbReference type="Pfam" id="PF04069">
    <property type="entry name" value="OpuAC"/>
    <property type="match status" value="1"/>
</dbReference>
<evidence type="ECO:0000313" key="3">
    <source>
        <dbReference type="EMBL" id="MET3586251.1"/>
    </source>
</evidence>
<gene>
    <name evidence="3" type="ORF">ABID21_002368</name>
</gene>
<proteinExistence type="predicted"/>
<organism evidence="3 4">
    <name type="scientific">Pseudorhizobium tarimense</name>
    <dbReference type="NCBI Taxonomy" id="1079109"/>
    <lineage>
        <taxon>Bacteria</taxon>
        <taxon>Pseudomonadati</taxon>
        <taxon>Pseudomonadota</taxon>
        <taxon>Alphaproteobacteria</taxon>
        <taxon>Hyphomicrobiales</taxon>
        <taxon>Rhizobiaceae</taxon>
        <taxon>Rhizobium/Agrobacterium group</taxon>
        <taxon>Pseudorhizobium</taxon>
    </lineage>
</organism>
<keyword evidence="4" id="KW-1185">Reference proteome</keyword>
<dbReference type="InterPro" id="IPR017783">
    <property type="entry name" value="ABC_choline_sub-bd"/>
</dbReference>
<keyword evidence="1" id="KW-0732">Signal</keyword>
<comment type="caution">
    <text evidence="3">The sequence shown here is derived from an EMBL/GenBank/DDBJ whole genome shotgun (WGS) entry which is preliminary data.</text>
</comment>
<dbReference type="RefSeq" id="WP_354532133.1">
    <property type="nucleotide sequence ID" value="NZ_JALJRA010000008.1"/>
</dbReference>
<dbReference type="Gene3D" id="3.40.190.10">
    <property type="entry name" value="Periplasmic binding protein-like II"/>
    <property type="match status" value="1"/>
</dbReference>
<dbReference type="InterPro" id="IPR007210">
    <property type="entry name" value="ABC_Gly_betaine_transp_sub-bd"/>
</dbReference>
<feature type="chain" id="PRO_5045728601" evidence="1">
    <location>
        <begin position="27"/>
        <end position="317"/>
    </location>
</feature>